<keyword evidence="1" id="KW-0472">Membrane</keyword>
<evidence type="ECO:0000313" key="2">
    <source>
        <dbReference type="EMBL" id="ADD93299.1"/>
    </source>
</evidence>
<proteinExistence type="predicted"/>
<accession>D6PC48</accession>
<keyword evidence="1" id="KW-1133">Transmembrane helix</keyword>
<feature type="transmembrane region" description="Helical" evidence="1">
    <location>
        <begin position="932"/>
        <end position="954"/>
    </location>
</feature>
<keyword evidence="1" id="KW-0812">Transmembrane</keyword>
<sequence>MTERKPRSSSKKRASLGFVLMLLLSSLGALATVPAASAALPGSIGITDSISPLPNAWYSSFDTIEFEAEVTNYYAAPSGASRTLTWYACEGDITTPQCKSVFDDTGQFNIGNVPGQSSQLIDSAAIWSPGSNAEGIFTIIYTFSDNDQVAADDEFRFHINVTSDFVDVIADTDHNPIEHLANLAVYDEEQVLNTNTDYVFKAKGESTLCGVCAFSGEFGWQLWDTDQTMLLKEAYKTVSTLPAWGGTDPYNINLPDFNYAQEGRYTLKFGLFSSTGNPHADLNPWNNLATYELVLNDSIDLKVLDVYPSHNSQASLFYYGTDRVVSTFSNLGNRSVENISVSYQVYNSQYELEVDDTCLIPVMHPSDIASCTFNMTTTGDNRLIRVQMPTIYQNGEDVRMGDNLYQLAADVQVGPINPYVQTNSDNNVYLTSDDVELVGRFSSIASQPLTFTWREGFYVWGTGQVLNRTGEDFGLGHHNLTLQVDDPWGETEYSYVEFDVLNSVSILAEPYMTGTAITEQEATSSHAMLLPHLGKNYGIGGGDSPLMMIEVDIETESSEDLGLRSLELSLNLSEILPENIDFSTVDLRYLPSLDSVSWEFLDGVNSYTFSPDFTEVDVSMTKTGVILLVGILPTADVSASEVEWSQLQGGQIELEWTPTGDLTNPYVGGWNIYKIAGISGTTVFPETTTGINENIWEELTLDSLTTTLPLSAEGWMDPVPLETGICASYAIIPIDREGNANFQRANITRVDGAATQVCGDAIPPGTTLTSLSHSWVFTNDTACFDQQQDWSVCYETTLTWTWPNHEAQGNVTWNVYRVEARPNDVDLRFIEPIITGMEGVPGEQGTLLQTGLERDGIQPHRTYYYVFAPIDSVGNELQAANYPSPNIERVNIDDDWWTYNQHLIPPEPEPPEPPLGVPWLQKLNDAMGVEEFQIAGAALLATILLNFILLPLMLKKRKRLKRVLEARKRNSAAAMTDFDDFFE</sequence>
<protein>
    <submittedName>
        <fullName evidence="2">Uncharacterized protein</fullName>
    </submittedName>
</protein>
<organism evidence="2">
    <name type="scientific">uncultured archaeon MedDCM-OCT-S09-C50</name>
    <dbReference type="NCBI Taxonomy" id="743102"/>
    <lineage>
        <taxon>Archaea</taxon>
        <taxon>environmental samples</taxon>
    </lineage>
</organism>
<dbReference type="EMBL" id="GU942976">
    <property type="protein sequence ID" value="ADD93299.1"/>
    <property type="molecule type" value="Genomic_DNA"/>
</dbReference>
<dbReference type="AlphaFoldDB" id="D6PC48"/>
<evidence type="ECO:0000256" key="1">
    <source>
        <dbReference type="SAM" id="Phobius"/>
    </source>
</evidence>
<name>D6PC48_9ARCH</name>
<reference evidence="2" key="1">
    <citation type="journal article" date="2010" name="ISME J.">
        <title>Metagenome of the Mediterranean deep chlorophyll maximum studied by direct and fosmid library 454 pyrosequencing.</title>
        <authorList>
            <person name="Ghai R."/>
            <person name="Martin-Cuadrado A.B."/>
            <person name="Molto A.G."/>
            <person name="Heredia I.G."/>
            <person name="Cabrera R."/>
            <person name="Martin J."/>
            <person name="Verdu M."/>
            <person name="Deschamps P."/>
            <person name="Moreira D."/>
            <person name="Lopez-Garcia P."/>
            <person name="Mira A."/>
            <person name="Rodriguez-Valera F."/>
        </authorList>
    </citation>
    <scope>NUCLEOTIDE SEQUENCE</scope>
</reference>